<keyword evidence="3 7" id="KW-0889">Transcription antitermination</keyword>
<dbReference type="Gene3D" id="3.30.300.20">
    <property type="match status" value="2"/>
</dbReference>
<dbReference type="InterPro" id="IPR003029">
    <property type="entry name" value="S1_domain"/>
</dbReference>
<evidence type="ECO:0000256" key="8">
    <source>
        <dbReference type="SAM" id="MobiDB-lite"/>
    </source>
</evidence>
<accession>A0A9D1CV47</accession>
<dbReference type="CDD" id="cd22529">
    <property type="entry name" value="KH-II_NusA_rpt2"/>
    <property type="match status" value="1"/>
</dbReference>
<dbReference type="FunFam" id="3.30.300.20:FF:000005">
    <property type="entry name" value="Transcription termination/antitermination protein NusA"/>
    <property type="match status" value="1"/>
</dbReference>
<dbReference type="PANTHER" id="PTHR22648:SF0">
    <property type="entry name" value="TRANSCRIPTION TERMINATION_ANTITERMINATION PROTEIN NUSA"/>
    <property type="match status" value="1"/>
</dbReference>
<dbReference type="SUPFAM" id="SSF69705">
    <property type="entry name" value="Transcription factor NusA, N-terminal domain"/>
    <property type="match status" value="1"/>
</dbReference>
<protein>
    <recommendedName>
        <fullName evidence="7">Transcription termination/antitermination protein NusA</fullName>
    </recommendedName>
</protein>
<evidence type="ECO:0000256" key="2">
    <source>
        <dbReference type="ARBA" id="ARBA00022490"/>
    </source>
</evidence>
<evidence type="ECO:0000256" key="6">
    <source>
        <dbReference type="ARBA" id="ARBA00023163"/>
    </source>
</evidence>
<evidence type="ECO:0000256" key="4">
    <source>
        <dbReference type="ARBA" id="ARBA00022884"/>
    </source>
</evidence>
<name>A0A9D1CV47_9FIRM</name>
<dbReference type="PROSITE" id="PS50126">
    <property type="entry name" value="S1"/>
    <property type="match status" value="1"/>
</dbReference>
<dbReference type="SUPFAM" id="SSF50249">
    <property type="entry name" value="Nucleic acid-binding proteins"/>
    <property type="match status" value="1"/>
</dbReference>
<evidence type="ECO:0000313" key="11">
    <source>
        <dbReference type="Proteomes" id="UP000886787"/>
    </source>
</evidence>
<dbReference type="GO" id="GO:0003723">
    <property type="term" value="F:RNA binding"/>
    <property type="evidence" value="ECO:0007669"/>
    <property type="project" value="UniProtKB-UniRule"/>
</dbReference>
<keyword evidence="6 7" id="KW-0804">Transcription</keyword>
<dbReference type="CDD" id="cd02134">
    <property type="entry name" value="KH-II_NusA_rpt1"/>
    <property type="match status" value="1"/>
</dbReference>
<evidence type="ECO:0000256" key="7">
    <source>
        <dbReference type="HAMAP-Rule" id="MF_00945"/>
    </source>
</evidence>
<dbReference type="InterPro" id="IPR013735">
    <property type="entry name" value="TF_NusA_N"/>
</dbReference>
<comment type="similarity">
    <text evidence="7">Belongs to the NusA family.</text>
</comment>
<dbReference type="AlphaFoldDB" id="A0A9D1CV47"/>
<dbReference type="Pfam" id="PF13184">
    <property type="entry name" value="KH_NusA_1st"/>
    <property type="match status" value="1"/>
</dbReference>
<evidence type="ECO:0000256" key="1">
    <source>
        <dbReference type="ARBA" id="ARBA00022472"/>
    </source>
</evidence>
<proteinExistence type="inferred from homology"/>
<comment type="caution">
    <text evidence="10">The sequence shown here is derived from an EMBL/GenBank/DDBJ whole genome shotgun (WGS) entry which is preliminary data.</text>
</comment>
<dbReference type="InterPro" id="IPR010213">
    <property type="entry name" value="TF_NusA"/>
</dbReference>
<organism evidence="10 11">
    <name type="scientific">Candidatus Scatavimonas merdigallinarum</name>
    <dbReference type="NCBI Taxonomy" id="2840914"/>
    <lineage>
        <taxon>Bacteria</taxon>
        <taxon>Bacillati</taxon>
        <taxon>Bacillota</taxon>
        <taxon>Clostridia</taxon>
        <taxon>Eubacteriales</taxon>
        <taxon>Oscillospiraceae</taxon>
        <taxon>Oscillospiraceae incertae sedis</taxon>
        <taxon>Candidatus Scatavimonas</taxon>
    </lineage>
</organism>
<comment type="function">
    <text evidence="7">Participates in both transcription termination and antitermination.</text>
</comment>
<dbReference type="EMBL" id="DVFW01000028">
    <property type="protein sequence ID" value="HIQ80824.1"/>
    <property type="molecule type" value="Genomic_DNA"/>
</dbReference>
<dbReference type="GO" id="GO:0031564">
    <property type="term" value="P:transcription antitermination"/>
    <property type="evidence" value="ECO:0007669"/>
    <property type="project" value="UniProtKB-UniRule"/>
</dbReference>
<dbReference type="Gene3D" id="3.30.1480.10">
    <property type="entry name" value="NusA, N-terminal domain"/>
    <property type="match status" value="1"/>
</dbReference>
<sequence>MDNRELFDALALLEKERGIPADYMLSQIQKAIVIACKNTYGGNEDVDIIMDKDTGKFEVYLLKTVVEEVEDPNREIMLDQARKLDPSARLEEKVRIELDPKQFGRIAVQTSRSIIRQGIRDGEKGQMLLEFQSRNQEIVTATVERIDPKSGAVTLKIGKAEAVLPKSEQVNGEEFREGEHIKVYIVDVRDGEKGPRAILSRTHPDFVKRLFETEVPEIFDGTVEIKSVSREAGSRTKMAVSSRDSNVDPVGACIGARGTRVAAIVGELGGEKIDIIEYDESPEKFIAAALSPANVISVVPAADGTKVCKVTVPDGQLSLAIGNKGQNVRLAAKLTGWKIDIRPESGFYGEEEEEEQPAPVPEQETSPQADAEKELAEEKV</sequence>
<dbReference type="FunFam" id="3.30.300.20:FF:000002">
    <property type="entry name" value="Transcription termination/antitermination protein NusA"/>
    <property type="match status" value="1"/>
</dbReference>
<keyword evidence="5 7" id="KW-0805">Transcription regulation</keyword>
<dbReference type="Proteomes" id="UP000886787">
    <property type="component" value="Unassembled WGS sequence"/>
</dbReference>
<evidence type="ECO:0000256" key="3">
    <source>
        <dbReference type="ARBA" id="ARBA00022814"/>
    </source>
</evidence>
<dbReference type="PANTHER" id="PTHR22648">
    <property type="entry name" value="TRANSCRIPTION TERMINATION FACTOR NUSA"/>
    <property type="match status" value="1"/>
</dbReference>
<keyword evidence="4 7" id="KW-0694">RNA-binding</keyword>
<evidence type="ECO:0000256" key="5">
    <source>
        <dbReference type="ARBA" id="ARBA00023015"/>
    </source>
</evidence>
<dbReference type="InterPro" id="IPR058582">
    <property type="entry name" value="KH_NusA_2nd"/>
</dbReference>
<dbReference type="InterPro" id="IPR036555">
    <property type="entry name" value="NusA_N_sf"/>
</dbReference>
<dbReference type="GO" id="GO:0005829">
    <property type="term" value="C:cytosol"/>
    <property type="evidence" value="ECO:0007669"/>
    <property type="project" value="TreeGrafter"/>
</dbReference>
<evidence type="ECO:0000259" key="9">
    <source>
        <dbReference type="PROSITE" id="PS50126"/>
    </source>
</evidence>
<dbReference type="NCBIfam" id="TIGR01953">
    <property type="entry name" value="NusA"/>
    <property type="match status" value="1"/>
</dbReference>
<dbReference type="GO" id="GO:0006353">
    <property type="term" value="P:DNA-templated transcription termination"/>
    <property type="evidence" value="ECO:0007669"/>
    <property type="project" value="UniProtKB-UniRule"/>
</dbReference>
<gene>
    <name evidence="7 10" type="primary">nusA</name>
    <name evidence="10" type="ORF">IAD32_06015</name>
</gene>
<feature type="region of interest" description="Disordered" evidence="8">
    <location>
        <begin position="345"/>
        <end position="380"/>
    </location>
</feature>
<dbReference type="InterPro" id="IPR025249">
    <property type="entry name" value="TF_NusA_KH_1st"/>
</dbReference>
<keyword evidence="1 7" id="KW-0806">Transcription termination</keyword>
<dbReference type="InterPro" id="IPR015946">
    <property type="entry name" value="KH_dom-like_a/b"/>
</dbReference>
<evidence type="ECO:0000313" key="10">
    <source>
        <dbReference type="EMBL" id="HIQ80824.1"/>
    </source>
</evidence>
<dbReference type="InterPro" id="IPR009019">
    <property type="entry name" value="KH_sf_prok-type"/>
</dbReference>
<comment type="subunit">
    <text evidence="7">Monomer. Binds directly to the core enzyme of the DNA-dependent RNA polymerase and to nascent RNA.</text>
</comment>
<dbReference type="PROSITE" id="PS50084">
    <property type="entry name" value="KH_TYPE_1"/>
    <property type="match status" value="1"/>
</dbReference>
<dbReference type="InterPro" id="IPR030842">
    <property type="entry name" value="TF_NusA_bacterial"/>
</dbReference>
<keyword evidence="2 7" id="KW-0963">Cytoplasm</keyword>
<dbReference type="SMART" id="SM00316">
    <property type="entry name" value="S1"/>
    <property type="match status" value="1"/>
</dbReference>
<dbReference type="Gene3D" id="2.40.50.140">
    <property type="entry name" value="Nucleic acid-binding proteins"/>
    <property type="match status" value="1"/>
</dbReference>
<dbReference type="SUPFAM" id="SSF54814">
    <property type="entry name" value="Prokaryotic type KH domain (KH-domain type II)"/>
    <property type="match status" value="2"/>
</dbReference>
<dbReference type="Pfam" id="PF26594">
    <property type="entry name" value="KH_NusA_2nd"/>
    <property type="match status" value="1"/>
</dbReference>
<dbReference type="HAMAP" id="MF_00945_B">
    <property type="entry name" value="NusA_B"/>
    <property type="match status" value="1"/>
</dbReference>
<comment type="subcellular location">
    <subcellularLocation>
        <location evidence="7">Cytoplasm</location>
    </subcellularLocation>
</comment>
<feature type="compositionally biased region" description="Basic and acidic residues" evidence="8">
    <location>
        <begin position="370"/>
        <end position="380"/>
    </location>
</feature>
<reference evidence="10" key="1">
    <citation type="submission" date="2020-10" db="EMBL/GenBank/DDBJ databases">
        <authorList>
            <person name="Gilroy R."/>
        </authorList>
    </citation>
    <scope>NUCLEOTIDE SEQUENCE</scope>
    <source>
        <strain evidence="10">ChiSjej1B19-3389</strain>
    </source>
</reference>
<feature type="domain" description="S1 motif" evidence="9">
    <location>
        <begin position="136"/>
        <end position="202"/>
    </location>
</feature>
<dbReference type="CDD" id="cd04455">
    <property type="entry name" value="S1_NusA"/>
    <property type="match status" value="1"/>
</dbReference>
<dbReference type="InterPro" id="IPR012340">
    <property type="entry name" value="NA-bd_OB-fold"/>
</dbReference>
<dbReference type="Pfam" id="PF08529">
    <property type="entry name" value="NusA_N"/>
    <property type="match status" value="1"/>
</dbReference>
<dbReference type="GO" id="GO:0003700">
    <property type="term" value="F:DNA-binding transcription factor activity"/>
    <property type="evidence" value="ECO:0007669"/>
    <property type="project" value="InterPro"/>
</dbReference>
<reference evidence="10" key="2">
    <citation type="journal article" date="2021" name="PeerJ">
        <title>Extensive microbial diversity within the chicken gut microbiome revealed by metagenomics and culture.</title>
        <authorList>
            <person name="Gilroy R."/>
            <person name="Ravi A."/>
            <person name="Getino M."/>
            <person name="Pursley I."/>
            <person name="Horton D.L."/>
            <person name="Alikhan N.F."/>
            <person name="Baker D."/>
            <person name="Gharbi K."/>
            <person name="Hall N."/>
            <person name="Watson M."/>
            <person name="Adriaenssens E.M."/>
            <person name="Foster-Nyarko E."/>
            <person name="Jarju S."/>
            <person name="Secka A."/>
            <person name="Antonio M."/>
            <person name="Oren A."/>
            <person name="Chaudhuri R.R."/>
            <person name="La Ragione R."/>
            <person name="Hildebrand F."/>
            <person name="Pallen M.J."/>
        </authorList>
    </citation>
    <scope>NUCLEOTIDE SEQUENCE</scope>
    <source>
        <strain evidence="10">ChiSjej1B19-3389</strain>
    </source>
</reference>